<feature type="region of interest" description="Disordered" evidence="7">
    <location>
        <begin position="225"/>
        <end position="254"/>
    </location>
</feature>
<feature type="domain" description="Helicase ATP-binding" evidence="8">
    <location>
        <begin position="300"/>
        <end position="474"/>
    </location>
</feature>
<dbReference type="InterPro" id="IPR038718">
    <property type="entry name" value="SNF2-like_sf"/>
</dbReference>
<dbReference type="Pfam" id="PF00176">
    <property type="entry name" value="SNF2-rel_dom"/>
    <property type="match status" value="2"/>
</dbReference>
<dbReference type="InterPro" id="IPR001650">
    <property type="entry name" value="Helicase_C-like"/>
</dbReference>
<dbReference type="GO" id="GO:0006310">
    <property type="term" value="P:DNA recombination"/>
    <property type="evidence" value="ECO:0007669"/>
    <property type="project" value="UniProtKB-KW"/>
</dbReference>
<feature type="compositionally biased region" description="Pro residues" evidence="7">
    <location>
        <begin position="934"/>
        <end position="952"/>
    </location>
</feature>
<dbReference type="InterPro" id="IPR014001">
    <property type="entry name" value="Helicase_ATP-bd"/>
</dbReference>
<accession>A0A0E0DKF7</accession>
<dbReference type="STRING" id="40149.A0A0E0DKF7"/>
<dbReference type="GO" id="GO:0004386">
    <property type="term" value="F:helicase activity"/>
    <property type="evidence" value="ECO:0007669"/>
    <property type="project" value="UniProtKB-KW"/>
</dbReference>
<dbReference type="SMART" id="SM00490">
    <property type="entry name" value="HELICc"/>
    <property type="match status" value="2"/>
</dbReference>
<dbReference type="PANTHER" id="PTHR45629">
    <property type="entry name" value="SNF2/RAD54 FAMILY MEMBER"/>
    <property type="match status" value="1"/>
</dbReference>
<dbReference type="CDD" id="cd18793">
    <property type="entry name" value="SF2_C_SNF"/>
    <property type="match status" value="2"/>
</dbReference>
<evidence type="ECO:0000259" key="9">
    <source>
        <dbReference type="PROSITE" id="PS51194"/>
    </source>
</evidence>
<dbReference type="SUPFAM" id="SSF52540">
    <property type="entry name" value="P-loop containing nucleoside triphosphate hydrolases"/>
    <property type="match status" value="4"/>
</dbReference>
<evidence type="ECO:0000256" key="6">
    <source>
        <dbReference type="ARBA" id="ARBA00023172"/>
    </source>
</evidence>
<dbReference type="PROSITE" id="PS51194">
    <property type="entry name" value="HELICASE_CTER"/>
    <property type="match status" value="2"/>
</dbReference>
<comment type="similarity">
    <text evidence="1">Belongs to the SNF2/RAD54 helicase family.</text>
</comment>
<evidence type="ECO:0000259" key="8">
    <source>
        <dbReference type="PROSITE" id="PS51192"/>
    </source>
</evidence>
<dbReference type="Gramene" id="OMERI04G25620.1">
    <property type="protein sequence ID" value="OMERI04G25620.1"/>
    <property type="gene ID" value="OMERI04G25620"/>
</dbReference>
<keyword evidence="3" id="KW-0378">Hydrolase</keyword>
<keyword evidence="4" id="KW-0347">Helicase</keyword>
<feature type="compositionally biased region" description="Pro residues" evidence="7">
    <location>
        <begin position="18"/>
        <end position="27"/>
    </location>
</feature>
<protein>
    <recommendedName>
        <fullName evidence="12">Protein CHROMATIN REMODELING 24</fullName>
    </recommendedName>
</protein>
<dbReference type="GO" id="GO:0005524">
    <property type="term" value="F:ATP binding"/>
    <property type="evidence" value="ECO:0007669"/>
    <property type="project" value="UniProtKB-KW"/>
</dbReference>
<evidence type="ECO:0000256" key="1">
    <source>
        <dbReference type="ARBA" id="ARBA00007025"/>
    </source>
</evidence>
<dbReference type="SMART" id="SM00487">
    <property type="entry name" value="DEXDc"/>
    <property type="match status" value="2"/>
</dbReference>
<feature type="region of interest" description="Disordered" evidence="7">
    <location>
        <begin position="934"/>
        <end position="970"/>
    </location>
</feature>
<dbReference type="PROSITE" id="PS51192">
    <property type="entry name" value="HELICASE_ATP_BIND_1"/>
    <property type="match status" value="2"/>
</dbReference>
<sequence length="1856" mass="208942">MASPPPFDICGDLDDDPTPPAPTPLAAPTPNGLNDRLLRLTRTHQRGPAQNHNPNPNPKPPPPPPPQEPEPAKVKLAGRRRLCKLSTAADESAGDDDSIRDILDDLTTRLDSLSVDRPTARPRPHVSPLPCALHADPDPDPSQSQLNDGTKPSLSFVDCDDDDDDVGGAYGGFGVKEEVTRKVFKASSSSSFGGRGNDDNMKAKGAYAFDTVSRKTTTESKASKFFGDYDDEDSIDQDAENGKENHVIDDSNSENVGWEKTEDFKMEPTGTGVTRKPYKLPGRIFNMLYPHQREGLRWLWVLHCRGTGGILGDDMGLGKTMQVSAFLAGLFHSRLIKRVLVVAPKTLLTHWTKELSVVGLKDKIRDYSGPNTNARNYELKYAFKEGGILLTTYDIVRNNFKMIKGNFTNDFDDEEETLWNYVILDEGHIIKNPKTQRAQSLFEIPCVHRIVISGTPIQNNLKEMWALFYFCCPEVLGDKEQFKARYEHAIIQGNDKNATNRQKHIGSNVAKELRERIKPYFLRRMKNEVFLDSGTGEDKKLAKKNELIIWLKLTSCQRQLYEAFLNSELVHSSMQGSPLAAITILKKICDHPLLLTKKAAEGVLEGMDAMLNNQEMGMVEKMAMNLADMAHDDDDVELQVGQDVSCKLSFMMSLLQNLVSEGYNVLIFSQTRKMLNIIQEAIILEGYKFLRIDGTTKISERERIVKDFQEGPGAPIFLLTTQVGGLGLTLTKAARVIVVDPAWNPSTDNQSVDRAYRIGQMKDVIVYRLMTSGTIEEKIYKLQVFKGALFRTATEHKEQTRYFSKRDIQELFSLPEQGFDVSLTQKQLQEEHGQQLVMKHIQFLEQQGIAGVSHHSLLFSKTAILPTLNENDGLDSNPRAMPMAKHYYKGASSDYVANGAAYAMKPKEFIARTYSPNSTSTEIPLLSLKFLPLSPPAAEPGEGRPPPPPPPTADSIPMAPTSQPQPQQEVEVEVDVEVEVEVDEDEELVNMVEEAMKMKIPRRVLGSLYPHQRDGLAWLWALHCTATGGILADDMGLGKTIQVSALLAGLFHSNLIKRALIVAPKTDLTHWVNHLSLLGLRHHIRLYSGPSLNDRCYQLNYTFKEGGILLTSYHIVRNNYMFLRGNGNGNNVDNNEEEPLWDYVILDEGHIVKNTKTQRAQSLFQIPSAHRIVLTGTPIQNKLKEMWALFYFCCPDVLGDEDAFKLRYEKPILCGNDKNATDQEKQMASNAAKELRERIKPHFLRRMKSEIFVDTGAKDDKRPPQKNELRRLYEAFLNKDPVRSQTGALKGSSLEASTILRKICDHPLLLTKRDTDDFLEEMGAMLNNRDMCMVERILEDNLYADKRLQIVQGASCKIAFILPLLRNLVEEGHYVLIFSQTRVMLNLIQDAVSIEGHKFLRIDGTTKISERKKILKDFQEGLDSPILLLTSHVGGLGNTLTKADRVIVVDPAWNPSIDNQSVDRAYRIGQTKDVIVYRLVTCGTIEEKIYKQQIFKGGLFRTATECKEQPQFYNQDLYLQNEQEYSSLPPHGFDASLTQHKMQVENGQQLVMDESLKKHIQFLEQQGIAGVNRHGVLFCKTETTATLGDDGAINRKVRDIMVRRCYAPWEHICRDVAKKSLIDQVKEMSKKMDGLGDTMGRIAALEEEYTAELIGMLHENRWERSHLEKIRMQIDDLHEEHMAKFDEMLERIKRMELADEGELIAKFGEMVERMRQRCDMDRLSLPLAEQKKDNVWGSRYASKEKGEQGAEDGVRARPLPPTPSCAFGDCVVQLLKPAVQLQRMPLSRSEAPASQLTAILPCRLLLRLRAAAAEEKHRAALRDAIGKEATATASIGIVVLVQGPPPYLPWPCICVC</sequence>
<dbReference type="InterPro" id="IPR050496">
    <property type="entry name" value="SNF2_RAD54_helicase_repair"/>
</dbReference>
<evidence type="ECO:0000313" key="11">
    <source>
        <dbReference type="Proteomes" id="UP000008021"/>
    </source>
</evidence>
<dbReference type="EnsemblPlants" id="OMERI04G25620.1">
    <property type="protein sequence ID" value="OMERI04G25620.1"/>
    <property type="gene ID" value="OMERI04G25620"/>
</dbReference>
<evidence type="ECO:0008006" key="12">
    <source>
        <dbReference type="Google" id="ProtNLM"/>
    </source>
</evidence>
<organism evidence="10">
    <name type="scientific">Oryza meridionalis</name>
    <dbReference type="NCBI Taxonomy" id="40149"/>
    <lineage>
        <taxon>Eukaryota</taxon>
        <taxon>Viridiplantae</taxon>
        <taxon>Streptophyta</taxon>
        <taxon>Embryophyta</taxon>
        <taxon>Tracheophyta</taxon>
        <taxon>Spermatophyta</taxon>
        <taxon>Magnoliopsida</taxon>
        <taxon>Liliopsida</taxon>
        <taxon>Poales</taxon>
        <taxon>Poaceae</taxon>
        <taxon>BOP clade</taxon>
        <taxon>Oryzoideae</taxon>
        <taxon>Oryzeae</taxon>
        <taxon>Oryzinae</taxon>
        <taxon>Oryza</taxon>
    </lineage>
</organism>
<dbReference type="Pfam" id="PF00271">
    <property type="entry name" value="Helicase_C"/>
    <property type="match status" value="2"/>
</dbReference>
<dbReference type="PANTHER" id="PTHR45629:SF7">
    <property type="entry name" value="DNA EXCISION REPAIR PROTEIN ERCC-6-RELATED"/>
    <property type="match status" value="1"/>
</dbReference>
<keyword evidence="2" id="KW-0547">Nucleotide-binding</keyword>
<feature type="compositionally biased region" description="Basic and acidic residues" evidence="7">
    <location>
        <begin position="240"/>
        <end position="249"/>
    </location>
</feature>
<feature type="domain" description="Helicase C-terminal" evidence="9">
    <location>
        <begin position="1360"/>
        <end position="1518"/>
    </location>
</feature>
<dbReference type="Proteomes" id="UP000008021">
    <property type="component" value="Chromosome 4"/>
</dbReference>
<dbReference type="Gene3D" id="3.40.50.300">
    <property type="entry name" value="P-loop containing nucleotide triphosphate hydrolases"/>
    <property type="match status" value="2"/>
</dbReference>
<feature type="region of interest" description="Disordered" evidence="7">
    <location>
        <begin position="1"/>
        <end position="154"/>
    </location>
</feature>
<dbReference type="FunFam" id="3.40.50.10810:FF:000055">
    <property type="entry name" value="Protein CHROMATIN REMODELING 24"/>
    <property type="match status" value="2"/>
</dbReference>
<keyword evidence="5" id="KW-0067">ATP-binding</keyword>
<dbReference type="GO" id="GO:0015616">
    <property type="term" value="F:DNA translocase activity"/>
    <property type="evidence" value="ECO:0007669"/>
    <property type="project" value="TreeGrafter"/>
</dbReference>
<proteinExistence type="inferred from homology"/>
<feature type="compositionally biased region" description="Basic and acidic residues" evidence="7">
    <location>
        <begin position="97"/>
        <end position="108"/>
    </location>
</feature>
<evidence type="ECO:0000256" key="2">
    <source>
        <dbReference type="ARBA" id="ARBA00022741"/>
    </source>
</evidence>
<dbReference type="InterPro" id="IPR049730">
    <property type="entry name" value="SNF2/RAD54-like_C"/>
</dbReference>
<evidence type="ECO:0000313" key="10">
    <source>
        <dbReference type="EnsemblPlants" id="OMERI04G25620.1"/>
    </source>
</evidence>
<evidence type="ECO:0000256" key="3">
    <source>
        <dbReference type="ARBA" id="ARBA00022801"/>
    </source>
</evidence>
<reference evidence="10" key="2">
    <citation type="submission" date="2018-05" db="EMBL/GenBank/DDBJ databases">
        <title>OmerRS3 (Oryza meridionalis Reference Sequence Version 3).</title>
        <authorList>
            <person name="Zhang J."/>
            <person name="Kudrna D."/>
            <person name="Lee S."/>
            <person name="Talag J."/>
            <person name="Welchert J."/>
            <person name="Wing R.A."/>
        </authorList>
    </citation>
    <scope>NUCLEOTIDE SEQUENCE [LARGE SCALE GENOMIC DNA]</scope>
    <source>
        <strain evidence="10">cv. OR44</strain>
    </source>
</reference>
<evidence type="ECO:0000256" key="4">
    <source>
        <dbReference type="ARBA" id="ARBA00022806"/>
    </source>
</evidence>
<keyword evidence="11" id="KW-1185">Reference proteome</keyword>
<feature type="compositionally biased region" description="Acidic residues" evidence="7">
    <location>
        <begin position="228"/>
        <end position="239"/>
    </location>
</feature>
<evidence type="ECO:0000256" key="5">
    <source>
        <dbReference type="ARBA" id="ARBA00022840"/>
    </source>
</evidence>
<feature type="region of interest" description="Disordered" evidence="7">
    <location>
        <begin position="1738"/>
        <end position="1758"/>
    </location>
</feature>
<dbReference type="InterPro" id="IPR000330">
    <property type="entry name" value="SNF2_N"/>
</dbReference>
<dbReference type="InterPro" id="IPR027417">
    <property type="entry name" value="P-loop_NTPase"/>
</dbReference>
<feature type="domain" description="Helicase C-terminal" evidence="9">
    <location>
        <begin position="653"/>
        <end position="809"/>
    </location>
</feature>
<dbReference type="GO" id="GO:0016787">
    <property type="term" value="F:hydrolase activity"/>
    <property type="evidence" value="ECO:0007669"/>
    <property type="project" value="UniProtKB-KW"/>
</dbReference>
<name>A0A0E0DKF7_9ORYZ</name>
<evidence type="ECO:0000256" key="7">
    <source>
        <dbReference type="SAM" id="MobiDB-lite"/>
    </source>
</evidence>
<reference evidence="10" key="1">
    <citation type="submission" date="2015-04" db="UniProtKB">
        <authorList>
            <consortium name="EnsemblPlants"/>
        </authorList>
    </citation>
    <scope>IDENTIFICATION</scope>
</reference>
<feature type="compositionally biased region" description="Basic and acidic residues" evidence="7">
    <location>
        <begin position="1741"/>
        <end position="1755"/>
    </location>
</feature>
<feature type="compositionally biased region" description="Polar residues" evidence="7">
    <location>
        <begin position="141"/>
        <end position="153"/>
    </location>
</feature>
<feature type="domain" description="Helicase ATP-binding" evidence="8">
    <location>
        <begin position="1020"/>
        <end position="1196"/>
    </location>
</feature>
<keyword evidence="6" id="KW-0233">DNA recombination</keyword>
<feature type="compositionally biased region" description="Pro residues" evidence="7">
    <location>
        <begin position="55"/>
        <end position="69"/>
    </location>
</feature>
<dbReference type="Gene3D" id="3.40.50.10810">
    <property type="entry name" value="Tandem AAA-ATPase domain"/>
    <property type="match status" value="2"/>
</dbReference>